<dbReference type="EMBL" id="FWXY01000003">
    <property type="protein sequence ID" value="SMC50515.1"/>
    <property type="molecule type" value="Genomic_DNA"/>
</dbReference>
<reference evidence="1 2" key="1">
    <citation type="submission" date="2017-04" db="EMBL/GenBank/DDBJ databases">
        <authorList>
            <person name="Afonso C.L."/>
            <person name="Miller P.J."/>
            <person name="Scott M.A."/>
            <person name="Spackman E."/>
            <person name="Goraichik I."/>
            <person name="Dimitrov K.M."/>
            <person name="Suarez D.L."/>
            <person name="Swayne D.E."/>
        </authorList>
    </citation>
    <scope>NUCLEOTIDE SEQUENCE [LARGE SCALE GENOMIC DNA]</scope>
    <source>
        <strain evidence="1 2">DSM 3385</strain>
    </source>
</reference>
<evidence type="ECO:0008006" key="3">
    <source>
        <dbReference type="Google" id="ProtNLM"/>
    </source>
</evidence>
<name>A0A1W1ZPN8_9BACT</name>
<dbReference type="SUPFAM" id="SSF56925">
    <property type="entry name" value="OMPA-like"/>
    <property type="match status" value="1"/>
</dbReference>
<dbReference type="Proteomes" id="UP000192418">
    <property type="component" value="Unassembled WGS sequence"/>
</dbReference>
<dbReference type="OrthoDB" id="5410974at2"/>
<keyword evidence="2" id="KW-1185">Reference proteome</keyword>
<accession>A0A1W1ZPN8</accession>
<evidence type="ECO:0000313" key="1">
    <source>
        <dbReference type="EMBL" id="SMC50515.1"/>
    </source>
</evidence>
<protein>
    <recommendedName>
        <fullName evidence="3">Beta-barrel porin 2</fullName>
    </recommendedName>
</protein>
<dbReference type="RefSeq" id="WP_084067071.1">
    <property type="nucleotide sequence ID" value="NZ_FWXY01000003.1"/>
</dbReference>
<proteinExistence type="predicted"/>
<evidence type="ECO:0000313" key="2">
    <source>
        <dbReference type="Proteomes" id="UP000192418"/>
    </source>
</evidence>
<sequence>MNISRSVNLFLICLLTGSLLFFANIKMAVGALKTVFYPILYVSGHYTDNADQSEFNKNEEYYTTYGTALSLRFIQENSTVTVTYNPEYNDRSSIDDEENSLEHNASLQAHVQASRRVVMDMSFNYDGHDRDVLNESWEHTGRFSTTLYITDKTSVVMGGTYADAYERRQLTGEYREHTDYGGSVNVVHRFSQNNQIGLYLNYSNVDYEPPVLDDYQEYSAASSLGYWFSNQWGMDSTVEYETTQYDFQDSDVDTWTANLRLLRRLSPRFLSYIKYEHIYSQRELNDVNMYIPSMGVEWDVSEDMGVSLGAGYIFQEWGTENDGRFFADVNVFKGVDLSRHARILFTAASGIDPTSDDSAELGFQIYYQAGFLFTWQMQQHLAATLRGAYVRDEFIEPVVDRIDTSWQGGAGLTWSPWAWGDIVFSYGYENFTTDSSLRDDFQEHRGTVTIQVHPTYEMGGQREDLTRNELQQRIYND</sequence>
<gene>
    <name evidence="1" type="ORF">SAMN02746065_10393</name>
</gene>
<organism evidence="1 2">
    <name type="scientific">Desulfocicer vacuolatum DSM 3385</name>
    <dbReference type="NCBI Taxonomy" id="1121400"/>
    <lineage>
        <taxon>Bacteria</taxon>
        <taxon>Pseudomonadati</taxon>
        <taxon>Thermodesulfobacteriota</taxon>
        <taxon>Desulfobacteria</taxon>
        <taxon>Desulfobacterales</taxon>
        <taxon>Desulfobacteraceae</taxon>
        <taxon>Desulfocicer</taxon>
    </lineage>
</organism>
<dbReference type="AlphaFoldDB" id="A0A1W1ZPN8"/>
<dbReference type="STRING" id="1121400.SAMN02746065_10393"/>
<dbReference type="InterPro" id="IPR011250">
    <property type="entry name" value="OMP/PagP_B-barrel"/>
</dbReference>